<evidence type="ECO:0000256" key="5">
    <source>
        <dbReference type="ARBA" id="ARBA00023244"/>
    </source>
</evidence>
<evidence type="ECO:0000256" key="3">
    <source>
        <dbReference type="ARBA" id="ARBA00023002"/>
    </source>
</evidence>
<feature type="binding site" evidence="7">
    <location>
        <position position="102"/>
    </location>
    <ligand>
        <name>substrate</name>
    </ligand>
</feature>
<dbReference type="PANTHER" id="PTHR43013:SF1">
    <property type="entry name" value="GLUTAMYL-TRNA REDUCTASE"/>
    <property type="match status" value="1"/>
</dbReference>
<dbReference type="Gene3D" id="3.40.50.720">
    <property type="entry name" value="NAD(P)-binding Rossmann-like Domain"/>
    <property type="match status" value="2"/>
</dbReference>
<reference evidence="10 11" key="1">
    <citation type="submission" date="2019-03" db="EMBL/GenBank/DDBJ databases">
        <title>Genomic Encyclopedia of Type Strains, Phase IV (KMG-IV): sequencing the most valuable type-strain genomes for metagenomic binning, comparative biology and taxonomic classification.</title>
        <authorList>
            <person name="Goeker M."/>
        </authorList>
    </citation>
    <scope>NUCLEOTIDE SEQUENCE [LARGE SCALE GENOMIC DNA]</scope>
    <source>
        <strain evidence="10 11">LX-B</strain>
    </source>
</reference>
<comment type="catalytic activity">
    <reaction evidence="7">
        <text>(S)-4-amino-5-oxopentanoate + tRNA(Glu) + NADP(+) = L-glutamyl-tRNA(Glu) + NADPH + H(+)</text>
        <dbReference type="Rhea" id="RHEA:12344"/>
        <dbReference type="Rhea" id="RHEA-COMP:9663"/>
        <dbReference type="Rhea" id="RHEA-COMP:9680"/>
        <dbReference type="ChEBI" id="CHEBI:15378"/>
        <dbReference type="ChEBI" id="CHEBI:57501"/>
        <dbReference type="ChEBI" id="CHEBI:57783"/>
        <dbReference type="ChEBI" id="CHEBI:58349"/>
        <dbReference type="ChEBI" id="CHEBI:78442"/>
        <dbReference type="ChEBI" id="CHEBI:78520"/>
        <dbReference type="EC" id="1.2.1.70"/>
    </reaction>
</comment>
<dbReference type="EC" id="1.2.1.70" evidence="7"/>
<dbReference type="UniPathway" id="UPA00251">
    <property type="reaction ID" value="UER00316"/>
</dbReference>
<dbReference type="Pfam" id="PF01488">
    <property type="entry name" value="Shikimate_DH"/>
    <property type="match status" value="1"/>
</dbReference>
<comment type="catalytic activity">
    <reaction evidence="6">
        <text>precorrin-2 + NAD(+) = sirohydrochlorin + NADH + 2 H(+)</text>
        <dbReference type="Rhea" id="RHEA:15613"/>
        <dbReference type="ChEBI" id="CHEBI:15378"/>
        <dbReference type="ChEBI" id="CHEBI:57540"/>
        <dbReference type="ChEBI" id="CHEBI:57945"/>
        <dbReference type="ChEBI" id="CHEBI:58351"/>
        <dbReference type="ChEBI" id="CHEBI:58827"/>
        <dbReference type="EC" id="1.3.1.76"/>
    </reaction>
</comment>
<feature type="site" description="Important for activity" evidence="7">
    <location>
        <position position="92"/>
    </location>
</feature>
<feature type="binding site" evidence="7">
    <location>
        <begin position="107"/>
        <end position="109"/>
    </location>
    <ligand>
        <name>substrate</name>
    </ligand>
</feature>
<keyword evidence="3 7" id="KW-0560">Oxidoreductase</keyword>
<feature type="binding site" evidence="7">
    <location>
        <begin position="44"/>
        <end position="47"/>
    </location>
    <ligand>
        <name>substrate</name>
    </ligand>
</feature>
<dbReference type="GO" id="GO:0043115">
    <property type="term" value="F:precorrin-2 dehydrogenase activity"/>
    <property type="evidence" value="ECO:0007669"/>
    <property type="project" value="UniProtKB-EC"/>
</dbReference>
<name>A0A4R1S482_HYDET</name>
<evidence type="ECO:0000256" key="6">
    <source>
        <dbReference type="ARBA" id="ARBA00047561"/>
    </source>
</evidence>
<comment type="subunit">
    <text evidence="7">Homodimer.</text>
</comment>
<dbReference type="EMBL" id="SLUN01000004">
    <property type="protein sequence ID" value="TCL74068.1"/>
    <property type="molecule type" value="Genomic_DNA"/>
</dbReference>
<feature type="active site" description="Nucleophile" evidence="7">
    <location>
        <position position="45"/>
    </location>
</feature>
<dbReference type="GO" id="GO:0008883">
    <property type="term" value="F:glutamyl-tRNA reductase activity"/>
    <property type="evidence" value="ECO:0007669"/>
    <property type="project" value="UniProtKB-UniRule"/>
</dbReference>
<dbReference type="InterPro" id="IPR036291">
    <property type="entry name" value="NAD(P)-bd_dom_sf"/>
</dbReference>
<dbReference type="GO" id="GO:0019354">
    <property type="term" value="P:siroheme biosynthetic process"/>
    <property type="evidence" value="ECO:0007669"/>
    <property type="project" value="UniProtKB-UniPathway"/>
</dbReference>
<dbReference type="UniPathway" id="UPA00262">
    <property type="reaction ID" value="UER00222"/>
</dbReference>
<comment type="pathway">
    <text evidence="1">Porphyrin-containing compound metabolism; siroheme biosynthesis; sirohydrochlorin from precorrin-2: step 1/1.</text>
</comment>
<evidence type="ECO:0000256" key="2">
    <source>
        <dbReference type="ARBA" id="ARBA00022857"/>
    </source>
</evidence>
<evidence type="ECO:0000313" key="10">
    <source>
        <dbReference type="EMBL" id="TCL74068.1"/>
    </source>
</evidence>
<dbReference type="PROSITE" id="PS00747">
    <property type="entry name" value="GLUTR"/>
    <property type="match status" value="1"/>
</dbReference>
<dbReference type="Pfam" id="PF05201">
    <property type="entry name" value="GlutR_N"/>
    <property type="match status" value="1"/>
</dbReference>
<comment type="function">
    <text evidence="7">Catalyzes the NADPH-dependent reduction of glutamyl-tRNA(Glu) to glutamate 1-semialdehyde (GSA).</text>
</comment>
<evidence type="ECO:0000256" key="1">
    <source>
        <dbReference type="ARBA" id="ARBA00005010"/>
    </source>
</evidence>
<feature type="domain" description="Quinate/shikimate 5-dehydrogenase/glutamyl-tRNA reductase" evidence="8">
    <location>
        <begin position="176"/>
        <end position="292"/>
    </location>
</feature>
<dbReference type="Gene3D" id="3.30.460.30">
    <property type="entry name" value="Glutamyl-tRNA reductase, N-terminal domain"/>
    <property type="match status" value="1"/>
</dbReference>
<dbReference type="GO" id="GO:0050661">
    <property type="term" value="F:NADP binding"/>
    <property type="evidence" value="ECO:0007669"/>
    <property type="project" value="InterPro"/>
</dbReference>
<dbReference type="Proteomes" id="UP000295008">
    <property type="component" value="Unassembled WGS sequence"/>
</dbReference>
<sequence length="557" mass="60806">MLFQVGCDRNQQALWAYLHSGEAASAVARVLGDLPGAEAAILQTCHRWECFGYAPGADLPPTLRERLLQACKGGESLAEQFRIRFGPAAVEHLMRVTAGLESPLIGEHEIAAQVKECFREARREGRVGPMLDLVFRNALAAGKKVRQQTAIASGNLSYPGLVWQIIRAHAESPPGRALLIGTGNLARGIAEILAVNRIQPHFIAGRNPERAAELARHFDGGWSPPSELPRCLEDFQVVIGVSGAGRILISGAQLAGLSGPRLLIELSSPPVIAPPSLEYPGLAYYGLNDLKQLAARNMERRQSELPRAELIIAAAVSETVLALYQREQELDIAERSRQIIEAGQLSLETLLRRVEDERLQQELERAWAQQLRKLVYLSIANAKNEALRPAVPLQNHFFPVVVSLKAKPVLIVGGGKVATRKIQRLLEANAVITVVAPKLAPELGPLAAAQRIQWRAECFRPEHLAGAALVIAATDDPDVNRRIVGEARRRNLWVSSAADAADSDFIFPAIIRRGDLLVAISTSGKNPAIARKLRLELESLFGPELEDLNLERDAPKP</sequence>
<dbReference type="HAMAP" id="MF_00087">
    <property type="entry name" value="Glu_tRNA_reductase"/>
    <property type="match status" value="1"/>
</dbReference>
<dbReference type="Gene3D" id="3.30.160.110">
    <property type="entry name" value="Siroheme synthase, domain 2"/>
    <property type="match status" value="1"/>
</dbReference>
<feature type="domain" description="Glutamyl-tRNA reductase N-terminal" evidence="9">
    <location>
        <begin position="23"/>
        <end position="149"/>
    </location>
</feature>
<evidence type="ECO:0000259" key="8">
    <source>
        <dbReference type="Pfam" id="PF01488"/>
    </source>
</evidence>
<gene>
    <name evidence="7" type="primary">hemA</name>
    <name evidence="10" type="ORF">EDC14_10042</name>
</gene>
<dbReference type="SUPFAM" id="SSF75615">
    <property type="entry name" value="Siroheme synthase middle domains-like"/>
    <property type="match status" value="1"/>
</dbReference>
<proteinExistence type="inferred from homology"/>
<dbReference type="Pfam" id="PF13241">
    <property type="entry name" value="NAD_binding_7"/>
    <property type="match status" value="1"/>
</dbReference>
<dbReference type="InterPro" id="IPR018214">
    <property type="entry name" value="GluRdtase_CS"/>
</dbReference>
<dbReference type="InterPro" id="IPR036343">
    <property type="entry name" value="GluRdtase_N_sf"/>
</dbReference>
<comment type="pathway">
    <text evidence="7">Porphyrin-containing compound metabolism; protoporphyrin-IX biosynthesis; 5-aminolevulinate from L-glutamyl-tRNA(Glu): step 1/2.</text>
</comment>
<dbReference type="InterPro" id="IPR006367">
    <property type="entry name" value="Sirohaem_synthase_N"/>
</dbReference>
<dbReference type="InterPro" id="IPR015895">
    <property type="entry name" value="4pyrrol_synth_GluRdtase_N"/>
</dbReference>
<dbReference type="SUPFAM" id="SSF51735">
    <property type="entry name" value="NAD(P)-binding Rossmann-fold domains"/>
    <property type="match status" value="2"/>
</dbReference>
<evidence type="ECO:0000313" key="11">
    <source>
        <dbReference type="Proteomes" id="UP000295008"/>
    </source>
</evidence>
<comment type="miscellaneous">
    <text evidence="7">During catalysis, the active site Cys acts as a nucleophile attacking the alpha-carbonyl group of tRNA-bound glutamate with the formation of a thioester intermediate between enzyme and glutamate, and the concomitant release of tRNA(Glu). The thioester intermediate is finally reduced by direct hydride transfer from NADPH, to form the product GSA.</text>
</comment>
<organism evidence="10 11">
    <name type="scientific">Hydrogenispora ethanolica</name>
    <dbReference type="NCBI Taxonomy" id="1082276"/>
    <lineage>
        <taxon>Bacteria</taxon>
        <taxon>Bacillati</taxon>
        <taxon>Bacillota</taxon>
        <taxon>Hydrogenispora</taxon>
    </lineage>
</organism>
<comment type="similarity">
    <text evidence="7">Belongs to the glutamyl-tRNA reductase family.</text>
</comment>
<keyword evidence="11" id="KW-1185">Reference proteome</keyword>
<dbReference type="InterPro" id="IPR000343">
    <property type="entry name" value="4pyrrol_synth_GluRdtase"/>
</dbReference>
<feature type="binding site" evidence="7">
    <location>
        <begin position="181"/>
        <end position="186"/>
    </location>
    <ligand>
        <name>NADP(+)</name>
        <dbReference type="ChEBI" id="CHEBI:58349"/>
    </ligand>
</feature>
<keyword evidence="4" id="KW-0520">NAD</keyword>
<keyword evidence="2 7" id="KW-0521">NADP</keyword>
<dbReference type="NCBIfam" id="TIGR01470">
    <property type="entry name" value="cysG_Nterm"/>
    <property type="match status" value="1"/>
</dbReference>
<keyword evidence="5 7" id="KW-0627">Porphyrin biosynthesis</keyword>
<evidence type="ECO:0000256" key="4">
    <source>
        <dbReference type="ARBA" id="ARBA00023027"/>
    </source>
</evidence>
<protein>
    <recommendedName>
        <fullName evidence="7">Glutamyl-tRNA reductase</fullName>
        <shortName evidence="7">GluTR</shortName>
        <ecNumber evidence="7">1.2.1.70</ecNumber>
    </recommendedName>
</protein>
<feature type="binding site" evidence="7">
    <location>
        <position position="113"/>
    </location>
    <ligand>
        <name>substrate</name>
    </ligand>
</feature>
<dbReference type="InterPro" id="IPR006151">
    <property type="entry name" value="Shikm_DH/Glu-tRNA_Rdtase"/>
</dbReference>
<evidence type="ECO:0000256" key="7">
    <source>
        <dbReference type="HAMAP-Rule" id="MF_00087"/>
    </source>
</evidence>
<dbReference type="OrthoDB" id="9773765at2"/>
<comment type="caution">
    <text evidence="10">The sequence shown here is derived from an EMBL/GenBank/DDBJ whole genome shotgun (WGS) entry which is preliminary data.</text>
</comment>
<evidence type="ECO:0000259" key="9">
    <source>
        <dbReference type="Pfam" id="PF05201"/>
    </source>
</evidence>
<comment type="domain">
    <text evidence="7">Possesses an unusual extended V-shaped dimeric structure with each monomer consisting of three distinct domains arranged along a curved 'spinal' alpha-helix. The N-terminal catalytic domain specifically recognizes the glutamate moiety of the substrate. The second domain is the NADPH-binding domain, and the third C-terminal domain is responsible for dimerization.</text>
</comment>
<dbReference type="AlphaFoldDB" id="A0A4R1S482"/>
<dbReference type="PANTHER" id="PTHR43013">
    <property type="entry name" value="GLUTAMYL-TRNA REDUCTASE"/>
    <property type="match status" value="1"/>
</dbReference>
<dbReference type="SUPFAM" id="SSF69742">
    <property type="entry name" value="Glutamyl tRNA-reductase catalytic, N-terminal domain"/>
    <property type="match status" value="1"/>
</dbReference>
<dbReference type="GO" id="GO:0019353">
    <property type="term" value="P:protoporphyrinogen IX biosynthetic process from glutamate"/>
    <property type="evidence" value="ECO:0007669"/>
    <property type="project" value="TreeGrafter"/>
</dbReference>
<accession>A0A4R1S482</accession>